<evidence type="ECO:0000313" key="4">
    <source>
        <dbReference type="EMBL" id="GAA2229475.1"/>
    </source>
</evidence>
<feature type="domain" description="CBS" evidence="3">
    <location>
        <begin position="74"/>
        <end position="132"/>
    </location>
</feature>
<name>A0ABP5QCI2_9ACTN</name>
<evidence type="ECO:0000256" key="2">
    <source>
        <dbReference type="PROSITE-ProRule" id="PRU00703"/>
    </source>
</evidence>
<dbReference type="CDD" id="cd04622">
    <property type="entry name" value="CBS_pair_HRP1_like"/>
    <property type="match status" value="1"/>
</dbReference>
<evidence type="ECO:0000313" key="5">
    <source>
        <dbReference type="Proteomes" id="UP001500305"/>
    </source>
</evidence>
<evidence type="ECO:0000259" key="3">
    <source>
        <dbReference type="PROSITE" id="PS51371"/>
    </source>
</evidence>
<accession>A0ABP5QCI2</accession>
<dbReference type="SUPFAM" id="SSF54631">
    <property type="entry name" value="CBS-domain pair"/>
    <property type="match status" value="1"/>
</dbReference>
<dbReference type="PANTHER" id="PTHR43080">
    <property type="entry name" value="CBS DOMAIN-CONTAINING PROTEIN CBSX3, MITOCHONDRIAL"/>
    <property type="match status" value="1"/>
</dbReference>
<dbReference type="InterPro" id="IPR051257">
    <property type="entry name" value="Diverse_CBS-Domain"/>
</dbReference>
<feature type="domain" description="CBS" evidence="3">
    <location>
        <begin position="8"/>
        <end position="65"/>
    </location>
</feature>
<keyword evidence="1 2" id="KW-0129">CBS domain</keyword>
<proteinExistence type="predicted"/>
<gene>
    <name evidence="4" type="primary">hrp1</name>
    <name evidence="4" type="ORF">GCM10010430_06780</name>
</gene>
<reference evidence="5" key="1">
    <citation type="journal article" date="2019" name="Int. J. Syst. Evol. Microbiol.">
        <title>The Global Catalogue of Microorganisms (GCM) 10K type strain sequencing project: providing services to taxonomists for standard genome sequencing and annotation.</title>
        <authorList>
            <consortium name="The Broad Institute Genomics Platform"/>
            <consortium name="The Broad Institute Genome Sequencing Center for Infectious Disease"/>
            <person name="Wu L."/>
            <person name="Ma J."/>
        </authorList>
    </citation>
    <scope>NUCLEOTIDE SEQUENCE [LARGE SCALE GENOMIC DNA]</scope>
    <source>
        <strain evidence="5">JCM 7356</strain>
    </source>
</reference>
<protein>
    <submittedName>
        <fullName evidence="4">Hypoxic response protein Hrp1</fullName>
    </submittedName>
</protein>
<dbReference type="Proteomes" id="UP001500305">
    <property type="component" value="Unassembled WGS sequence"/>
</dbReference>
<dbReference type="SMART" id="SM00116">
    <property type="entry name" value="CBS"/>
    <property type="match status" value="2"/>
</dbReference>
<dbReference type="RefSeq" id="WP_344634665.1">
    <property type="nucleotide sequence ID" value="NZ_BAAATR010000002.1"/>
</dbReference>
<dbReference type="PROSITE" id="PS51371">
    <property type="entry name" value="CBS"/>
    <property type="match status" value="2"/>
</dbReference>
<keyword evidence="5" id="KW-1185">Reference proteome</keyword>
<sequence length="142" mass="15626">MTTAKDIMHSGAECVREHETLAEAARIMKERDVGALPICGENQKLLGIITDRDIVLRCVADGLDPARTTAGQLALGRPLVVEADEDVEQVLQVMEEHRIRRLPVINHPEHKLVGMISEADIARGLPQERVAEFVSAVCAERT</sequence>
<dbReference type="InterPro" id="IPR000644">
    <property type="entry name" value="CBS_dom"/>
</dbReference>
<dbReference type="InterPro" id="IPR046342">
    <property type="entry name" value="CBS_dom_sf"/>
</dbReference>
<organism evidence="4 5">
    <name type="scientific">Kitasatospora cystarginea</name>
    <dbReference type="NCBI Taxonomy" id="58350"/>
    <lineage>
        <taxon>Bacteria</taxon>
        <taxon>Bacillati</taxon>
        <taxon>Actinomycetota</taxon>
        <taxon>Actinomycetes</taxon>
        <taxon>Kitasatosporales</taxon>
        <taxon>Streptomycetaceae</taxon>
        <taxon>Kitasatospora</taxon>
    </lineage>
</organism>
<dbReference type="Pfam" id="PF00571">
    <property type="entry name" value="CBS"/>
    <property type="match status" value="2"/>
</dbReference>
<dbReference type="EMBL" id="BAAATR010000002">
    <property type="protein sequence ID" value="GAA2229475.1"/>
    <property type="molecule type" value="Genomic_DNA"/>
</dbReference>
<comment type="caution">
    <text evidence="4">The sequence shown here is derived from an EMBL/GenBank/DDBJ whole genome shotgun (WGS) entry which is preliminary data.</text>
</comment>
<dbReference type="PANTHER" id="PTHR43080:SF2">
    <property type="entry name" value="CBS DOMAIN-CONTAINING PROTEIN"/>
    <property type="match status" value="1"/>
</dbReference>
<evidence type="ECO:0000256" key="1">
    <source>
        <dbReference type="ARBA" id="ARBA00023122"/>
    </source>
</evidence>
<dbReference type="Gene3D" id="3.10.580.10">
    <property type="entry name" value="CBS-domain"/>
    <property type="match status" value="1"/>
</dbReference>